<proteinExistence type="predicted"/>
<name>A0ACB9JTG0_9ASTR</name>
<organism evidence="1 2">
    <name type="scientific">Smallanthus sonchifolius</name>
    <dbReference type="NCBI Taxonomy" id="185202"/>
    <lineage>
        <taxon>Eukaryota</taxon>
        <taxon>Viridiplantae</taxon>
        <taxon>Streptophyta</taxon>
        <taxon>Embryophyta</taxon>
        <taxon>Tracheophyta</taxon>
        <taxon>Spermatophyta</taxon>
        <taxon>Magnoliopsida</taxon>
        <taxon>eudicotyledons</taxon>
        <taxon>Gunneridae</taxon>
        <taxon>Pentapetalae</taxon>
        <taxon>asterids</taxon>
        <taxon>campanulids</taxon>
        <taxon>Asterales</taxon>
        <taxon>Asteraceae</taxon>
        <taxon>Asteroideae</taxon>
        <taxon>Heliantheae alliance</taxon>
        <taxon>Millerieae</taxon>
        <taxon>Smallanthus</taxon>
    </lineage>
</organism>
<comment type="caution">
    <text evidence="1">The sequence shown here is derived from an EMBL/GenBank/DDBJ whole genome shotgun (WGS) entry which is preliminary data.</text>
</comment>
<dbReference type="EMBL" id="CM042019">
    <property type="protein sequence ID" value="KAI3823268.1"/>
    <property type="molecule type" value="Genomic_DNA"/>
</dbReference>
<dbReference type="Proteomes" id="UP001056120">
    <property type="component" value="Linkage Group LG02"/>
</dbReference>
<evidence type="ECO:0000313" key="2">
    <source>
        <dbReference type="Proteomes" id="UP001056120"/>
    </source>
</evidence>
<keyword evidence="2" id="KW-1185">Reference proteome</keyword>
<gene>
    <name evidence="1" type="ORF">L1987_04701</name>
</gene>
<accession>A0ACB9JTG0</accession>
<evidence type="ECO:0000313" key="1">
    <source>
        <dbReference type="EMBL" id="KAI3823268.1"/>
    </source>
</evidence>
<reference evidence="2" key="1">
    <citation type="journal article" date="2022" name="Mol. Ecol. Resour.">
        <title>The genomes of chicory, endive, great burdock and yacon provide insights into Asteraceae palaeo-polyploidization history and plant inulin production.</title>
        <authorList>
            <person name="Fan W."/>
            <person name="Wang S."/>
            <person name="Wang H."/>
            <person name="Wang A."/>
            <person name="Jiang F."/>
            <person name="Liu H."/>
            <person name="Zhao H."/>
            <person name="Xu D."/>
            <person name="Zhang Y."/>
        </authorList>
    </citation>
    <scope>NUCLEOTIDE SEQUENCE [LARGE SCALE GENOMIC DNA]</scope>
    <source>
        <strain evidence="2">cv. Yunnan</strain>
    </source>
</reference>
<sequence length="148" mass="16707">MGKLETQSLAKKNNSILKLKVAVEKLQKSLLQAKNQGSGNTSFGSGQETVPEDVKEGYFAVIAAHDGEERRFVVPLAYLDRPSFQRLLKRAAEEYGFDHEGALMVPCMPSELEWMLVSRESGSEVVCWSSCKTMMEGYWVWFCLSWFA</sequence>
<protein>
    <submittedName>
        <fullName evidence="1">Uncharacterized protein</fullName>
    </submittedName>
</protein>
<reference evidence="1 2" key="2">
    <citation type="journal article" date="2022" name="Mol. Ecol. Resour.">
        <title>The genomes of chicory, endive, great burdock and yacon provide insights into Asteraceae paleo-polyploidization history and plant inulin production.</title>
        <authorList>
            <person name="Fan W."/>
            <person name="Wang S."/>
            <person name="Wang H."/>
            <person name="Wang A."/>
            <person name="Jiang F."/>
            <person name="Liu H."/>
            <person name="Zhao H."/>
            <person name="Xu D."/>
            <person name="Zhang Y."/>
        </authorList>
    </citation>
    <scope>NUCLEOTIDE SEQUENCE [LARGE SCALE GENOMIC DNA]</scope>
    <source>
        <strain evidence="2">cv. Yunnan</strain>
        <tissue evidence="1">Leaves</tissue>
    </source>
</reference>